<comment type="similarity">
    <text evidence="1">Belongs to the CBF/MAK21 family.</text>
</comment>
<organism evidence="4">
    <name type="scientific">Anopheles braziliensis</name>
    <dbReference type="NCBI Taxonomy" id="58242"/>
    <lineage>
        <taxon>Eukaryota</taxon>
        <taxon>Metazoa</taxon>
        <taxon>Ecdysozoa</taxon>
        <taxon>Arthropoda</taxon>
        <taxon>Hexapoda</taxon>
        <taxon>Insecta</taxon>
        <taxon>Pterygota</taxon>
        <taxon>Neoptera</taxon>
        <taxon>Endopterygota</taxon>
        <taxon>Diptera</taxon>
        <taxon>Nematocera</taxon>
        <taxon>Culicoidea</taxon>
        <taxon>Culicidae</taxon>
        <taxon>Anophelinae</taxon>
        <taxon>Anopheles</taxon>
    </lineage>
</organism>
<dbReference type="SUPFAM" id="SSF48371">
    <property type="entry name" value="ARM repeat"/>
    <property type="match status" value="1"/>
</dbReference>
<evidence type="ECO:0000259" key="3">
    <source>
        <dbReference type="Pfam" id="PF03914"/>
    </source>
</evidence>
<evidence type="ECO:0000256" key="1">
    <source>
        <dbReference type="ARBA" id="ARBA00007797"/>
    </source>
</evidence>
<accession>A0A2M3ZGK6</accession>
<dbReference type="InterPro" id="IPR040155">
    <property type="entry name" value="CEBPZ/Mak21-like"/>
</dbReference>
<feature type="compositionally biased region" description="Polar residues" evidence="2">
    <location>
        <begin position="1000"/>
        <end position="1011"/>
    </location>
</feature>
<feature type="compositionally biased region" description="Acidic residues" evidence="2">
    <location>
        <begin position="880"/>
        <end position="906"/>
    </location>
</feature>
<dbReference type="AlphaFoldDB" id="A0A2M3ZGK6"/>
<evidence type="ECO:0000256" key="2">
    <source>
        <dbReference type="SAM" id="MobiDB-lite"/>
    </source>
</evidence>
<feature type="region of interest" description="Disordered" evidence="2">
    <location>
        <begin position="549"/>
        <end position="595"/>
    </location>
</feature>
<feature type="compositionally biased region" description="Acidic residues" evidence="2">
    <location>
        <begin position="827"/>
        <end position="857"/>
    </location>
</feature>
<dbReference type="InterPro" id="IPR005612">
    <property type="entry name" value="CCAAT-binding_factor"/>
</dbReference>
<feature type="compositionally biased region" description="Basic residues" evidence="2">
    <location>
        <begin position="1030"/>
        <end position="1040"/>
    </location>
</feature>
<evidence type="ECO:0000313" key="4">
    <source>
        <dbReference type="EMBL" id="MBW27684.1"/>
    </source>
</evidence>
<dbReference type="PANTHER" id="PTHR12048:SF0">
    <property type="entry name" value="CCAAT_ENHANCER-BINDING PROTEIN ZETA"/>
    <property type="match status" value="1"/>
</dbReference>
<feature type="region of interest" description="Disordered" evidence="2">
    <location>
        <begin position="745"/>
        <end position="923"/>
    </location>
</feature>
<dbReference type="Pfam" id="PF03914">
    <property type="entry name" value="CBF"/>
    <property type="match status" value="1"/>
</dbReference>
<feature type="compositionally biased region" description="Basic residues" evidence="2">
    <location>
        <begin position="814"/>
        <end position="823"/>
    </location>
</feature>
<feature type="compositionally biased region" description="Basic and acidic residues" evidence="2">
    <location>
        <begin position="788"/>
        <end position="813"/>
    </location>
</feature>
<dbReference type="PANTHER" id="PTHR12048">
    <property type="entry name" value="CCAAT-BINDING FACTOR-RELATED"/>
    <property type="match status" value="1"/>
</dbReference>
<feature type="compositionally biased region" description="Basic residues" evidence="2">
    <location>
        <begin position="71"/>
        <end position="80"/>
    </location>
</feature>
<reference evidence="4" key="1">
    <citation type="submission" date="2018-01" db="EMBL/GenBank/DDBJ databases">
        <title>An insight into the sialome of Amazonian anophelines.</title>
        <authorList>
            <person name="Ribeiro J.M."/>
            <person name="Scarpassa V."/>
            <person name="Calvo E."/>
        </authorList>
    </citation>
    <scope>NUCLEOTIDE SEQUENCE</scope>
    <source>
        <tissue evidence="4">Salivary glands</tissue>
    </source>
</reference>
<protein>
    <submittedName>
        <fullName evidence="4">Putative caatt-binding transcription factor/60s ribosomal subunit bioproteinsis protein</fullName>
    </submittedName>
</protein>
<feature type="compositionally biased region" description="Basic and acidic residues" evidence="2">
    <location>
        <begin position="745"/>
        <end position="756"/>
    </location>
</feature>
<dbReference type="InterPro" id="IPR016024">
    <property type="entry name" value="ARM-type_fold"/>
</dbReference>
<dbReference type="EMBL" id="GGFM01006933">
    <property type="protein sequence ID" value="MBW27684.1"/>
    <property type="molecule type" value="Transcribed_RNA"/>
</dbReference>
<proteinExistence type="inferred from homology"/>
<feature type="domain" description="CCAAT-binding factor" evidence="3">
    <location>
        <begin position="440"/>
        <end position="637"/>
    </location>
</feature>
<sequence length="1040" mass="116146">MAIEGGKVRKKDSRRYFEKPSDTALPDTEQRKPKKIVFTEDGEQQEVPIGDPSAHEPPVDEETGQEPAAGGKRKNSKQGRRGSSFNLPGDDEQVKRWYEHFDGYNTVGGEVVELKDPEIQELRKLCRAAFDAECRVRMKDNPSDARWLQSAIEKGTSRDRASSGALLVQSNPFCNLAALETVIGMVKPSNKGHLDVVEVLTELMLKSLLPSSRKLIPIPLRGADWRNVQRQELSKSIREPLLAHWHFEDQLRELYFNFLTNLSVILHSGQEDSKCKAIVQTARLFADIPEKEAFLLTVLVNKLGDPSRRVAVKALYHLLQVVRKHSAMALVVATETEKLLFRNNVSAAAQHYALSFLASIASYGDFATCQKLINVCFAFFKILTERGEINSRTMQAILACLRKAIGSVKRDIAVADIVQPELLNVIYRMVHLADIAIGCQGLSLLLEVTERPGREQNRFYNTLYRKLLDPQLASVGPRISTVFFYIIHRALQNDPIPDRAQAFIKRLLQVAFYFPPARVCGTLIVISKVLRKRRQLLIDGLPAPSEALAVSASKKDNDRDGPILAPKDDDGDDDDDQKGLDVKPRKGGGGGSGSNTSVVRGYDAFHRASEFAGAKYTLRYELARYLEYFHPTVQKFAECILSNAPLSYYGDPLRDFSLGHFLDRFAFKNPKKPKKAVDEATGQEMNRVRPLGVAQRKGDYMPTGSRALPVESLTKEQCTEDEQYIFQFLEKKRDRFRRAEERKKALKQKAEGKKSDEGEDEAEADSDVDSLDDDEFDAYLDRLGVPGGRDDGANVDRSELDFMTELEKDMERKASKKKGKKKGQQGADDEDGEDDDGALDDWDDVPGDDDEEDDNSDDEPRGFGGDDEDEEFSDGGSISLEEDDDFDAVDNDDDDDDDDAEEEEEEPVRKKAKTKQVLRTGVSERDFARKLKSSDMNSLFAAADDFSELLERNVGSSDTDGKAKGGKRKQKSQVAGAHGTAGEVFNQDNSSAKQMAWEQSRFSGKNRMQASSKKRFISKQRSGAGGGVGAKKKFAGKKRK</sequence>
<feature type="region of interest" description="Disordered" evidence="2">
    <location>
        <begin position="954"/>
        <end position="1040"/>
    </location>
</feature>
<feature type="compositionally biased region" description="Acidic residues" evidence="2">
    <location>
        <begin position="757"/>
        <end position="778"/>
    </location>
</feature>
<name>A0A2M3ZGK6_9DIPT</name>
<dbReference type="GO" id="GO:0005634">
    <property type="term" value="C:nucleus"/>
    <property type="evidence" value="ECO:0007669"/>
    <property type="project" value="TreeGrafter"/>
</dbReference>
<feature type="region of interest" description="Disordered" evidence="2">
    <location>
        <begin position="1"/>
        <end position="91"/>
    </location>
</feature>